<gene>
    <name evidence="12" type="ORF">TCNE_LOCUS8462</name>
</gene>
<keyword evidence="3 10" id="KW-0812">Transmembrane</keyword>
<accession>A0A183UIZ2</accession>
<dbReference type="InterPro" id="IPR017452">
    <property type="entry name" value="GPCR_Rhodpsn_7TM"/>
</dbReference>
<dbReference type="SUPFAM" id="SSF81321">
    <property type="entry name" value="Family A G protein-coupled receptor-like"/>
    <property type="match status" value="1"/>
</dbReference>
<proteinExistence type="predicted"/>
<dbReference type="Gene3D" id="1.20.1070.10">
    <property type="entry name" value="Rhodopsin 7-helix transmembrane proteins"/>
    <property type="match status" value="2"/>
</dbReference>
<keyword evidence="13" id="KW-1185">Reference proteome</keyword>
<feature type="compositionally biased region" description="Basic and acidic residues" evidence="9">
    <location>
        <begin position="531"/>
        <end position="551"/>
    </location>
</feature>
<reference evidence="14" key="1">
    <citation type="submission" date="2016-06" db="UniProtKB">
        <authorList>
            <consortium name="WormBaseParasite"/>
        </authorList>
    </citation>
    <scope>IDENTIFICATION</scope>
</reference>
<dbReference type="AlphaFoldDB" id="A0A183UIZ2"/>
<evidence type="ECO:0000256" key="6">
    <source>
        <dbReference type="ARBA" id="ARBA00023136"/>
    </source>
</evidence>
<dbReference type="PRINTS" id="PR00243">
    <property type="entry name" value="MUSCARINICR"/>
</dbReference>
<evidence type="ECO:0000313" key="13">
    <source>
        <dbReference type="Proteomes" id="UP000050794"/>
    </source>
</evidence>
<dbReference type="PROSITE" id="PS50262">
    <property type="entry name" value="G_PROTEIN_RECEP_F1_2"/>
    <property type="match status" value="1"/>
</dbReference>
<keyword evidence="4 10" id="KW-1133">Transmembrane helix</keyword>
<dbReference type="GO" id="GO:0007187">
    <property type="term" value="P:G protein-coupled receptor signaling pathway, coupled to cyclic nucleotide second messenger"/>
    <property type="evidence" value="ECO:0007669"/>
    <property type="project" value="TreeGrafter"/>
</dbReference>
<feature type="transmembrane region" description="Helical" evidence="10">
    <location>
        <begin position="236"/>
        <end position="257"/>
    </location>
</feature>
<feature type="transmembrane region" description="Helical" evidence="10">
    <location>
        <begin position="123"/>
        <end position="148"/>
    </location>
</feature>
<feature type="compositionally biased region" description="Basic and acidic residues" evidence="9">
    <location>
        <begin position="420"/>
        <end position="430"/>
    </location>
</feature>
<dbReference type="Proteomes" id="UP000050794">
    <property type="component" value="Unassembled WGS sequence"/>
</dbReference>
<feature type="transmembrane region" description="Helical" evidence="10">
    <location>
        <begin position="192"/>
        <end position="216"/>
    </location>
</feature>
<evidence type="ECO:0000256" key="7">
    <source>
        <dbReference type="ARBA" id="ARBA00023170"/>
    </source>
</evidence>
<sequence>MGALSAASEQRPRSSRSIKNTKIFEMVMQVLSSTVSPQRTSPTISIADIVQTSTFALPSGGGLFANQTNYNQTVEIAQSQWHQTKFICIVAVGTIFAILTTVGNLMVMVSFKIDKQLQTISNYFLFSLAVADIAIGIVSIPLMTYYLAVDTHWGIGYTMCQFWLCLDYFMSNASVLNLLLISFDRRTAKKALTMIASTYIISLILWPPWIISWPHIEGRFTNQDKCVVQFIETNQFASVGTAIAAFYLPLTIMIVLYSRVYYETRKRQQEMTRLQAGQQLVSLIASTSRIAGAANATLRGSLNKREMHSTTSSTSLTTKNSFKRTQLLPVINYTCKVRQDSKARRRSCLKTCLGKSVASSEESSDVGSHLNADDASVGSSFCSTHRHSKQSPPASPLPSTRKVRISLALFVFVNRMSRKMDSEKYDKRASDASGQPRNGSKQFNKKRNMDRPPTYTVLIELKDGEGKRPSVRLSSCETDGISCQPEQPNLPEKKKCRMRSMSDTNEKMKEFNKAVGQTETAANGKAIAKQNQKEEQRKSDKERRKNERKQESKAAKTLSAILFAFIITWTPYNVIVCWEAFYKNSIPEVYFHIGYCLCYINSTINPLCYALCNARFRMTYMRILMGRWRQQRPGLMRNAYLLRI</sequence>
<evidence type="ECO:0000313" key="12">
    <source>
        <dbReference type="EMBL" id="VDM39783.1"/>
    </source>
</evidence>
<evidence type="ECO:0000256" key="2">
    <source>
        <dbReference type="ARBA" id="ARBA00022475"/>
    </source>
</evidence>
<protein>
    <submittedName>
        <fullName evidence="14">G_PROTEIN_RECEP_F1_2 domain-containing protein</fullName>
    </submittedName>
</protein>
<dbReference type="Pfam" id="PF00001">
    <property type="entry name" value="7tm_1"/>
    <property type="match status" value="1"/>
</dbReference>
<feature type="transmembrane region" description="Helical" evidence="10">
    <location>
        <begin position="592"/>
        <end position="612"/>
    </location>
</feature>
<dbReference type="PANTHER" id="PTHR24247">
    <property type="entry name" value="5-HYDROXYTRYPTAMINE RECEPTOR"/>
    <property type="match status" value="1"/>
</dbReference>
<dbReference type="PANTHER" id="PTHR24247:SF265">
    <property type="entry name" value="MUSCARINIC ACETYLCHOLINE RECEPTOR DM1"/>
    <property type="match status" value="1"/>
</dbReference>
<evidence type="ECO:0000256" key="10">
    <source>
        <dbReference type="SAM" id="Phobius"/>
    </source>
</evidence>
<organism evidence="13 14">
    <name type="scientific">Toxocara canis</name>
    <name type="common">Canine roundworm</name>
    <dbReference type="NCBI Taxonomy" id="6265"/>
    <lineage>
        <taxon>Eukaryota</taxon>
        <taxon>Metazoa</taxon>
        <taxon>Ecdysozoa</taxon>
        <taxon>Nematoda</taxon>
        <taxon>Chromadorea</taxon>
        <taxon>Rhabditida</taxon>
        <taxon>Spirurina</taxon>
        <taxon>Ascaridomorpha</taxon>
        <taxon>Ascaridoidea</taxon>
        <taxon>Toxocaridae</taxon>
        <taxon>Toxocara</taxon>
    </lineage>
</organism>
<keyword evidence="7" id="KW-0675">Receptor</keyword>
<dbReference type="GO" id="GO:0016907">
    <property type="term" value="F:G protein-coupled acetylcholine receptor activity"/>
    <property type="evidence" value="ECO:0007669"/>
    <property type="project" value="InterPro"/>
</dbReference>
<feature type="region of interest" description="Disordered" evidence="9">
    <location>
        <begin position="377"/>
        <end position="400"/>
    </location>
</feature>
<dbReference type="GO" id="GO:0030425">
    <property type="term" value="C:dendrite"/>
    <property type="evidence" value="ECO:0007669"/>
    <property type="project" value="TreeGrafter"/>
</dbReference>
<keyword evidence="6 10" id="KW-0472">Membrane</keyword>
<evidence type="ECO:0000256" key="9">
    <source>
        <dbReference type="SAM" id="MobiDB-lite"/>
    </source>
</evidence>
<feature type="domain" description="G-protein coupled receptors family 1 profile" evidence="11">
    <location>
        <begin position="103"/>
        <end position="609"/>
    </location>
</feature>
<keyword evidence="8" id="KW-0807">Transducer</keyword>
<feature type="transmembrane region" description="Helical" evidence="10">
    <location>
        <begin position="554"/>
        <end position="572"/>
    </location>
</feature>
<comment type="subcellular location">
    <subcellularLocation>
        <location evidence="1">Cell membrane</location>
        <topology evidence="1">Multi-pass membrane protein</topology>
    </subcellularLocation>
</comment>
<keyword evidence="5" id="KW-0297">G-protein coupled receptor</keyword>
<dbReference type="InterPro" id="IPR000995">
    <property type="entry name" value="Musac_Ach_rcpt"/>
</dbReference>
<dbReference type="PRINTS" id="PR00237">
    <property type="entry name" value="GPCRRHODOPSN"/>
</dbReference>
<feature type="compositionally biased region" description="Polar residues" evidence="9">
    <location>
        <begin position="432"/>
        <end position="442"/>
    </location>
</feature>
<dbReference type="WBParaSite" id="TCNE_0000846201-mRNA-1">
    <property type="protein sequence ID" value="TCNE_0000846201-mRNA-1"/>
    <property type="gene ID" value="TCNE_0000846201"/>
</dbReference>
<feature type="region of interest" description="Disordered" evidence="9">
    <location>
        <begin position="519"/>
        <end position="551"/>
    </location>
</feature>
<feature type="transmembrane region" description="Helical" evidence="10">
    <location>
        <begin position="154"/>
        <end position="180"/>
    </location>
</feature>
<evidence type="ECO:0000256" key="8">
    <source>
        <dbReference type="ARBA" id="ARBA00023224"/>
    </source>
</evidence>
<dbReference type="InterPro" id="IPR000276">
    <property type="entry name" value="GPCR_Rhodpsn"/>
</dbReference>
<dbReference type="GO" id="GO:0045202">
    <property type="term" value="C:synapse"/>
    <property type="evidence" value="ECO:0007669"/>
    <property type="project" value="TreeGrafter"/>
</dbReference>
<reference evidence="12 13" key="2">
    <citation type="submission" date="2018-11" db="EMBL/GenBank/DDBJ databases">
        <authorList>
            <consortium name="Pathogen Informatics"/>
        </authorList>
    </citation>
    <scope>NUCLEOTIDE SEQUENCE [LARGE SCALE GENOMIC DNA]</scope>
</reference>
<feature type="transmembrane region" description="Helical" evidence="10">
    <location>
        <begin position="89"/>
        <end position="111"/>
    </location>
</feature>
<dbReference type="GO" id="GO:0007197">
    <property type="term" value="P:adenylate cyclase-inhibiting G protein-coupled acetylcholine receptor signaling pathway"/>
    <property type="evidence" value="ECO:0007669"/>
    <property type="project" value="TreeGrafter"/>
</dbReference>
<feature type="region of interest" description="Disordered" evidence="9">
    <location>
        <begin position="466"/>
        <end position="492"/>
    </location>
</feature>
<evidence type="ECO:0000259" key="11">
    <source>
        <dbReference type="PROSITE" id="PS50262"/>
    </source>
</evidence>
<dbReference type="GO" id="GO:0004993">
    <property type="term" value="F:G protein-coupled serotonin receptor activity"/>
    <property type="evidence" value="ECO:0007669"/>
    <property type="project" value="TreeGrafter"/>
</dbReference>
<keyword evidence="2" id="KW-1003">Cell membrane</keyword>
<dbReference type="GO" id="GO:0005886">
    <property type="term" value="C:plasma membrane"/>
    <property type="evidence" value="ECO:0007669"/>
    <property type="project" value="UniProtKB-SubCell"/>
</dbReference>
<evidence type="ECO:0000256" key="1">
    <source>
        <dbReference type="ARBA" id="ARBA00004651"/>
    </source>
</evidence>
<evidence type="ECO:0000256" key="3">
    <source>
        <dbReference type="ARBA" id="ARBA00022692"/>
    </source>
</evidence>
<dbReference type="EMBL" id="UYWY01019915">
    <property type="protein sequence ID" value="VDM39783.1"/>
    <property type="molecule type" value="Genomic_DNA"/>
</dbReference>
<evidence type="ECO:0000256" key="4">
    <source>
        <dbReference type="ARBA" id="ARBA00022989"/>
    </source>
</evidence>
<feature type="region of interest" description="Disordered" evidence="9">
    <location>
        <begin position="420"/>
        <end position="453"/>
    </location>
</feature>
<name>A0A183UIZ2_TOXCA</name>
<evidence type="ECO:0000256" key="5">
    <source>
        <dbReference type="ARBA" id="ARBA00023040"/>
    </source>
</evidence>
<evidence type="ECO:0000313" key="14">
    <source>
        <dbReference type="WBParaSite" id="TCNE_0000846201-mRNA-1"/>
    </source>
</evidence>